<keyword evidence="2 9" id="KW-0808">Transferase</keyword>
<keyword evidence="5 9" id="KW-0067">ATP-binding</keyword>
<dbReference type="RefSeq" id="WP_281834880.1">
    <property type="nucleotide sequence ID" value="NZ_BSDY01000006.1"/>
</dbReference>
<keyword evidence="6 9" id="KW-0460">Magnesium</keyword>
<protein>
    <recommendedName>
        <fullName evidence="9">Phosphopantetheine adenylyltransferase</fullName>
        <ecNumber evidence="9">2.7.7.3</ecNumber>
    </recommendedName>
    <alternativeName>
        <fullName evidence="9">Dephospho-CoA pyrophosphorylase</fullName>
    </alternativeName>
    <alternativeName>
        <fullName evidence="9">Pantetheine-phosphate adenylyltransferase</fullName>
        <shortName evidence="9">PPAT</shortName>
    </alternativeName>
</protein>
<evidence type="ECO:0000256" key="5">
    <source>
        <dbReference type="ARBA" id="ARBA00022840"/>
    </source>
</evidence>
<comment type="cofactor">
    <cofactor evidence="9">
        <name>Mg(2+)</name>
        <dbReference type="ChEBI" id="CHEBI:18420"/>
    </cofactor>
</comment>
<dbReference type="EMBL" id="BSDY01000006">
    <property type="protein sequence ID" value="GLI56017.1"/>
    <property type="molecule type" value="Genomic_DNA"/>
</dbReference>
<keyword evidence="7 9" id="KW-0173">Coenzyme A biosynthesis</keyword>
<keyword evidence="3 9" id="KW-0548">Nucleotidyltransferase</keyword>
<feature type="site" description="Transition state stabilizer" evidence="9">
    <location>
        <position position="17"/>
    </location>
</feature>
<dbReference type="SUPFAM" id="SSF52374">
    <property type="entry name" value="Nucleotidylyl transferase"/>
    <property type="match status" value="1"/>
</dbReference>
<dbReference type="Proteomes" id="UP001144471">
    <property type="component" value="Unassembled WGS sequence"/>
</dbReference>
<dbReference type="AlphaFoldDB" id="A0A9W6GKR8"/>
<comment type="function">
    <text evidence="9">Reversibly transfers an adenylyl group from ATP to 4'-phosphopantetheine, yielding dephospho-CoA (dPCoA) and pyrophosphate.</text>
</comment>
<evidence type="ECO:0000256" key="4">
    <source>
        <dbReference type="ARBA" id="ARBA00022741"/>
    </source>
</evidence>
<feature type="binding site" evidence="9">
    <location>
        <position position="73"/>
    </location>
    <ligand>
        <name>substrate</name>
    </ligand>
</feature>
<feature type="binding site" evidence="9">
    <location>
        <position position="41"/>
    </location>
    <ligand>
        <name>substrate</name>
    </ligand>
</feature>
<evidence type="ECO:0000256" key="8">
    <source>
        <dbReference type="ARBA" id="ARBA00029346"/>
    </source>
</evidence>
<feature type="domain" description="Cytidyltransferase-like" evidence="10">
    <location>
        <begin position="5"/>
        <end position="134"/>
    </location>
</feature>
<dbReference type="PANTHER" id="PTHR21342">
    <property type="entry name" value="PHOSPHOPANTETHEINE ADENYLYLTRANSFERASE"/>
    <property type="match status" value="1"/>
</dbReference>
<name>A0A9W6GKR8_9FUSO</name>
<comment type="catalytic activity">
    <reaction evidence="8 9">
        <text>(R)-4'-phosphopantetheine + ATP + H(+) = 3'-dephospho-CoA + diphosphate</text>
        <dbReference type="Rhea" id="RHEA:19801"/>
        <dbReference type="ChEBI" id="CHEBI:15378"/>
        <dbReference type="ChEBI" id="CHEBI:30616"/>
        <dbReference type="ChEBI" id="CHEBI:33019"/>
        <dbReference type="ChEBI" id="CHEBI:57328"/>
        <dbReference type="ChEBI" id="CHEBI:61723"/>
        <dbReference type="EC" id="2.7.7.3"/>
    </reaction>
</comment>
<dbReference type="GO" id="GO:0005737">
    <property type="term" value="C:cytoplasm"/>
    <property type="evidence" value="ECO:0007669"/>
    <property type="project" value="UniProtKB-SubCell"/>
</dbReference>
<gene>
    <name evidence="9 11" type="primary">coaD</name>
    <name evidence="11" type="ORF">PM10SUCC1_15310</name>
</gene>
<dbReference type="Pfam" id="PF01467">
    <property type="entry name" value="CTP_transf_like"/>
    <property type="match status" value="1"/>
</dbReference>
<organism evidence="11 12">
    <name type="scientific">Propionigenium maris DSM 9537</name>
    <dbReference type="NCBI Taxonomy" id="1123000"/>
    <lineage>
        <taxon>Bacteria</taxon>
        <taxon>Fusobacteriati</taxon>
        <taxon>Fusobacteriota</taxon>
        <taxon>Fusobacteriia</taxon>
        <taxon>Fusobacteriales</taxon>
        <taxon>Fusobacteriaceae</taxon>
        <taxon>Propionigenium</taxon>
    </lineage>
</organism>
<evidence type="ECO:0000256" key="1">
    <source>
        <dbReference type="ARBA" id="ARBA00022490"/>
    </source>
</evidence>
<keyword evidence="1 9" id="KW-0963">Cytoplasm</keyword>
<dbReference type="InterPro" id="IPR004821">
    <property type="entry name" value="Cyt_trans-like"/>
</dbReference>
<dbReference type="GO" id="GO:0005524">
    <property type="term" value="F:ATP binding"/>
    <property type="evidence" value="ECO:0007669"/>
    <property type="project" value="UniProtKB-KW"/>
</dbReference>
<dbReference type="InterPro" id="IPR001980">
    <property type="entry name" value="PPAT"/>
</dbReference>
<feature type="binding site" evidence="9">
    <location>
        <position position="98"/>
    </location>
    <ligand>
        <name>ATP</name>
        <dbReference type="ChEBI" id="CHEBI:30616"/>
    </ligand>
</feature>
<dbReference type="PRINTS" id="PR01020">
    <property type="entry name" value="LPSBIOSNTHSS"/>
</dbReference>
<comment type="caution">
    <text evidence="11">The sequence shown here is derived from an EMBL/GenBank/DDBJ whole genome shotgun (WGS) entry which is preliminary data.</text>
</comment>
<dbReference type="GO" id="GO:0015937">
    <property type="term" value="P:coenzyme A biosynthetic process"/>
    <property type="evidence" value="ECO:0007669"/>
    <property type="project" value="UniProtKB-UniRule"/>
</dbReference>
<keyword evidence="4 9" id="KW-0547">Nucleotide-binding</keyword>
<proteinExistence type="inferred from homology"/>
<evidence type="ECO:0000313" key="12">
    <source>
        <dbReference type="Proteomes" id="UP001144471"/>
    </source>
</evidence>
<dbReference type="EC" id="2.7.7.3" evidence="9"/>
<keyword evidence="12" id="KW-1185">Reference proteome</keyword>
<comment type="similarity">
    <text evidence="9">Belongs to the bacterial CoaD family.</text>
</comment>
<reference evidence="11" key="1">
    <citation type="submission" date="2022-12" db="EMBL/GenBank/DDBJ databases">
        <title>Reference genome sequencing for broad-spectrum identification of bacterial and archaeal isolates by mass spectrometry.</title>
        <authorList>
            <person name="Sekiguchi Y."/>
            <person name="Tourlousse D.M."/>
        </authorList>
    </citation>
    <scope>NUCLEOTIDE SEQUENCE</scope>
    <source>
        <strain evidence="11">10succ1</strain>
    </source>
</reference>
<evidence type="ECO:0000256" key="6">
    <source>
        <dbReference type="ARBA" id="ARBA00022842"/>
    </source>
</evidence>
<dbReference type="Gene3D" id="3.40.50.620">
    <property type="entry name" value="HUPs"/>
    <property type="match status" value="1"/>
</dbReference>
<dbReference type="NCBIfam" id="TIGR00125">
    <property type="entry name" value="cyt_tran_rel"/>
    <property type="match status" value="1"/>
</dbReference>
<comment type="subunit">
    <text evidence="9">Homohexamer.</text>
</comment>
<dbReference type="NCBIfam" id="TIGR01510">
    <property type="entry name" value="coaD_prev_kdtB"/>
    <property type="match status" value="1"/>
</dbReference>
<accession>A0A9W6GKR8</accession>
<evidence type="ECO:0000256" key="2">
    <source>
        <dbReference type="ARBA" id="ARBA00022679"/>
    </source>
</evidence>
<dbReference type="InterPro" id="IPR014729">
    <property type="entry name" value="Rossmann-like_a/b/a_fold"/>
</dbReference>
<sequence>MRVGVYAGSFDPITKGHVDIIKRAAKLTDKLIVGILNNGSKKYWFSLEERKQMVEKVIGSIENIQIKTFEGLLVDFMEENNADVIVRGLRAVSDYEYELQLALGNSVLSEGRLETVFLPATRENLYLSSSLVREIALNKGKLDSFVNKEIIEDIEKKVCDMKKR</sequence>
<evidence type="ECO:0000256" key="3">
    <source>
        <dbReference type="ARBA" id="ARBA00022695"/>
    </source>
</evidence>
<feature type="binding site" evidence="9">
    <location>
        <begin position="88"/>
        <end position="90"/>
    </location>
    <ligand>
        <name>ATP</name>
        <dbReference type="ChEBI" id="CHEBI:30616"/>
    </ligand>
</feature>
<dbReference type="HAMAP" id="MF_00151">
    <property type="entry name" value="PPAT_bact"/>
    <property type="match status" value="1"/>
</dbReference>
<feature type="binding site" evidence="9">
    <location>
        <position position="9"/>
    </location>
    <ligand>
        <name>substrate</name>
    </ligand>
</feature>
<comment type="subcellular location">
    <subcellularLocation>
        <location evidence="9">Cytoplasm</location>
    </subcellularLocation>
</comment>
<dbReference type="PANTHER" id="PTHR21342:SF1">
    <property type="entry name" value="PHOSPHOPANTETHEINE ADENYLYLTRANSFERASE"/>
    <property type="match status" value="1"/>
</dbReference>
<feature type="binding site" evidence="9">
    <location>
        <position position="17"/>
    </location>
    <ligand>
        <name>ATP</name>
        <dbReference type="ChEBI" id="CHEBI:30616"/>
    </ligand>
</feature>
<evidence type="ECO:0000259" key="10">
    <source>
        <dbReference type="Pfam" id="PF01467"/>
    </source>
</evidence>
<evidence type="ECO:0000256" key="7">
    <source>
        <dbReference type="ARBA" id="ARBA00022993"/>
    </source>
</evidence>
<comment type="pathway">
    <text evidence="9">Cofactor biosynthesis; coenzyme A biosynthesis; CoA from (R)-pantothenate: step 4/5.</text>
</comment>
<feature type="binding site" evidence="9">
    <location>
        <begin position="124"/>
        <end position="130"/>
    </location>
    <ligand>
        <name>ATP</name>
        <dbReference type="ChEBI" id="CHEBI:30616"/>
    </ligand>
</feature>
<feature type="binding site" evidence="9">
    <location>
        <begin position="9"/>
        <end position="10"/>
    </location>
    <ligand>
        <name>ATP</name>
        <dbReference type="ChEBI" id="CHEBI:30616"/>
    </ligand>
</feature>
<feature type="binding site" evidence="9">
    <location>
        <position position="87"/>
    </location>
    <ligand>
        <name>substrate</name>
    </ligand>
</feature>
<dbReference type="GO" id="GO:0004595">
    <property type="term" value="F:pantetheine-phosphate adenylyltransferase activity"/>
    <property type="evidence" value="ECO:0007669"/>
    <property type="project" value="UniProtKB-UniRule"/>
</dbReference>
<evidence type="ECO:0000313" key="11">
    <source>
        <dbReference type="EMBL" id="GLI56017.1"/>
    </source>
</evidence>
<evidence type="ECO:0000256" key="9">
    <source>
        <dbReference type="HAMAP-Rule" id="MF_00151"/>
    </source>
</evidence>
<dbReference type="CDD" id="cd02163">
    <property type="entry name" value="PPAT"/>
    <property type="match status" value="1"/>
</dbReference>